<feature type="compositionally biased region" description="Basic residues" evidence="13">
    <location>
        <begin position="868"/>
        <end position="878"/>
    </location>
</feature>
<evidence type="ECO:0000256" key="1">
    <source>
        <dbReference type="ARBA" id="ARBA00004123"/>
    </source>
</evidence>
<dbReference type="GO" id="GO:0016887">
    <property type="term" value="F:ATP hydrolysis activity"/>
    <property type="evidence" value="ECO:0007669"/>
    <property type="project" value="InterPro"/>
</dbReference>
<evidence type="ECO:0000256" key="8">
    <source>
        <dbReference type="ARBA" id="ARBA00023125"/>
    </source>
</evidence>
<feature type="compositionally biased region" description="Polar residues" evidence="13">
    <location>
        <begin position="124"/>
        <end position="139"/>
    </location>
</feature>
<feature type="compositionally biased region" description="Basic and acidic residues" evidence="13">
    <location>
        <begin position="38"/>
        <end position="48"/>
    </location>
</feature>
<comment type="subunit">
    <text evidence="11">Large subunit of the RFC complex, an heteropentameric complex consisting of RFC1 and four small subunits RFC2, RFC3, RFC4 and RFC5; the RFC complex interacts with PCNA and the interaction involves RFC1.</text>
</comment>
<protein>
    <recommendedName>
        <fullName evidence="3 12">Replication factor C subunit 1</fullName>
    </recommendedName>
</protein>
<dbReference type="GO" id="GO:0006281">
    <property type="term" value="P:DNA repair"/>
    <property type="evidence" value="ECO:0007669"/>
    <property type="project" value="InterPro"/>
</dbReference>
<dbReference type="SUPFAM" id="SSF52113">
    <property type="entry name" value="BRCT domain"/>
    <property type="match status" value="1"/>
</dbReference>
<dbReference type="PANTHER" id="PTHR23389">
    <property type="entry name" value="CHROMOSOME TRANSMISSION FIDELITY FACTOR 18"/>
    <property type="match status" value="1"/>
</dbReference>
<dbReference type="GO" id="GO:0005663">
    <property type="term" value="C:DNA replication factor C complex"/>
    <property type="evidence" value="ECO:0007669"/>
    <property type="project" value="InterPro"/>
</dbReference>
<dbReference type="Gene3D" id="1.10.8.60">
    <property type="match status" value="1"/>
</dbReference>
<dbReference type="FunFam" id="1.10.8.60:FF:000021">
    <property type="entry name" value="Replication factor C subunit 1"/>
    <property type="match status" value="1"/>
</dbReference>
<dbReference type="InterPro" id="IPR047854">
    <property type="entry name" value="RFC_lid"/>
</dbReference>
<keyword evidence="8" id="KW-0238">DNA-binding</keyword>
<dbReference type="InterPro" id="IPR003593">
    <property type="entry name" value="AAA+_ATPase"/>
</dbReference>
<evidence type="ECO:0000256" key="13">
    <source>
        <dbReference type="SAM" id="MobiDB-lite"/>
    </source>
</evidence>
<dbReference type="SUPFAM" id="SSF48019">
    <property type="entry name" value="post-AAA+ oligomerization domain-like"/>
    <property type="match status" value="1"/>
</dbReference>
<feature type="compositionally biased region" description="Acidic residues" evidence="13">
    <location>
        <begin position="811"/>
        <end position="837"/>
    </location>
</feature>
<dbReference type="GO" id="GO:0005634">
    <property type="term" value="C:nucleus"/>
    <property type="evidence" value="ECO:0007669"/>
    <property type="project" value="UniProtKB-SubCell"/>
</dbReference>
<reference evidence="15" key="1">
    <citation type="submission" date="2019-08" db="EMBL/GenBank/DDBJ databases">
        <title>The improved chromosome-level genome for the pearl oyster Pinctada fucata martensii using PacBio sequencing and Hi-C.</title>
        <authorList>
            <person name="Zheng Z."/>
        </authorList>
    </citation>
    <scope>NUCLEOTIDE SEQUENCE</scope>
    <source>
        <strain evidence="15">ZZ-2019</strain>
        <tissue evidence="15">Adductor muscle</tissue>
    </source>
</reference>
<dbReference type="FunFam" id="3.40.50.300:FF:000395">
    <property type="entry name" value="Replication factor C subunit 1"/>
    <property type="match status" value="1"/>
</dbReference>
<dbReference type="InterPro" id="IPR036420">
    <property type="entry name" value="BRCT_dom_sf"/>
</dbReference>
<feature type="compositionally biased region" description="Basic and acidic residues" evidence="13">
    <location>
        <begin position="105"/>
        <end position="119"/>
    </location>
</feature>
<dbReference type="GO" id="GO:0003689">
    <property type="term" value="F:DNA clamp loader activity"/>
    <property type="evidence" value="ECO:0007669"/>
    <property type="project" value="UniProtKB-UniRule"/>
</dbReference>
<keyword evidence="9 12" id="KW-0539">Nucleus</keyword>
<dbReference type="GO" id="GO:0003677">
    <property type="term" value="F:DNA binding"/>
    <property type="evidence" value="ECO:0007669"/>
    <property type="project" value="UniProtKB-KW"/>
</dbReference>
<name>A0AA88XM89_PINIB</name>
<dbReference type="Gene3D" id="1.20.272.10">
    <property type="match status" value="1"/>
</dbReference>
<keyword evidence="4" id="KW-0597">Phosphoprotein</keyword>
<feature type="domain" description="BRCT" evidence="14">
    <location>
        <begin position="170"/>
        <end position="248"/>
    </location>
</feature>
<dbReference type="SUPFAM" id="SSF52540">
    <property type="entry name" value="P-loop containing nucleoside triphosphate hydrolases"/>
    <property type="match status" value="1"/>
</dbReference>
<feature type="region of interest" description="Disordered" evidence="13">
    <location>
        <begin position="262"/>
        <end position="329"/>
    </location>
</feature>
<dbReference type="GO" id="GO:0006260">
    <property type="term" value="P:DNA replication"/>
    <property type="evidence" value="ECO:0007669"/>
    <property type="project" value="UniProtKB-KW"/>
</dbReference>
<dbReference type="AlphaFoldDB" id="A0AA88XM89"/>
<feature type="compositionally biased region" description="Low complexity" evidence="13">
    <location>
        <begin position="49"/>
        <end position="58"/>
    </location>
</feature>
<keyword evidence="7 12" id="KW-0067">ATP-binding</keyword>
<evidence type="ECO:0000256" key="12">
    <source>
        <dbReference type="PIRNR" id="PIRNR036578"/>
    </source>
</evidence>
<dbReference type="InterPro" id="IPR012178">
    <property type="entry name" value="RFC1"/>
</dbReference>
<gene>
    <name evidence="15" type="ORF">FSP39_012701</name>
</gene>
<feature type="compositionally biased region" description="Basic and acidic residues" evidence="13">
    <location>
        <begin position="59"/>
        <end position="73"/>
    </location>
</feature>
<evidence type="ECO:0000256" key="5">
    <source>
        <dbReference type="ARBA" id="ARBA00022705"/>
    </source>
</evidence>
<dbReference type="FunFam" id="3.40.50.10190:FF:000001">
    <property type="entry name" value="Replication factor C subunit 1"/>
    <property type="match status" value="1"/>
</dbReference>
<dbReference type="CDD" id="cd00009">
    <property type="entry name" value="AAA"/>
    <property type="match status" value="1"/>
</dbReference>
<evidence type="ECO:0000256" key="7">
    <source>
        <dbReference type="ARBA" id="ARBA00022840"/>
    </source>
</evidence>
<evidence type="ECO:0000256" key="2">
    <source>
        <dbReference type="ARBA" id="ARBA00006116"/>
    </source>
</evidence>
<comment type="subcellular location">
    <subcellularLocation>
        <location evidence="1 12">Nucleus</location>
    </subcellularLocation>
</comment>
<dbReference type="Pfam" id="PF00533">
    <property type="entry name" value="BRCT"/>
    <property type="match status" value="1"/>
</dbReference>
<feature type="compositionally biased region" description="Low complexity" evidence="13">
    <location>
        <begin position="297"/>
        <end position="322"/>
    </location>
</feature>
<dbReference type="SMART" id="SM00382">
    <property type="entry name" value="AAA"/>
    <property type="match status" value="1"/>
</dbReference>
<evidence type="ECO:0000259" key="14">
    <source>
        <dbReference type="PROSITE" id="PS50172"/>
    </source>
</evidence>
<evidence type="ECO:0000256" key="9">
    <source>
        <dbReference type="ARBA" id="ARBA00023242"/>
    </source>
</evidence>
<evidence type="ECO:0000256" key="3">
    <source>
        <dbReference type="ARBA" id="ARBA00020401"/>
    </source>
</evidence>
<evidence type="ECO:0000313" key="16">
    <source>
        <dbReference type="Proteomes" id="UP001186944"/>
    </source>
</evidence>
<dbReference type="PROSITE" id="PS50172">
    <property type="entry name" value="BRCT"/>
    <property type="match status" value="1"/>
</dbReference>
<evidence type="ECO:0000256" key="4">
    <source>
        <dbReference type="ARBA" id="ARBA00022553"/>
    </source>
</evidence>
<dbReference type="FunFam" id="1.20.272.10:FF:000005">
    <property type="entry name" value="Replication factor C subunit 1"/>
    <property type="match status" value="1"/>
</dbReference>
<dbReference type="InterPro" id="IPR003959">
    <property type="entry name" value="ATPase_AAA_core"/>
</dbReference>
<dbReference type="Proteomes" id="UP001186944">
    <property type="component" value="Unassembled WGS sequence"/>
</dbReference>
<feature type="region of interest" description="Disordered" evidence="13">
    <location>
        <begin position="798"/>
        <end position="878"/>
    </location>
</feature>
<dbReference type="InterPro" id="IPR001357">
    <property type="entry name" value="BRCT_dom"/>
</dbReference>
<evidence type="ECO:0000256" key="6">
    <source>
        <dbReference type="ARBA" id="ARBA00022741"/>
    </source>
</evidence>
<evidence type="ECO:0000313" key="15">
    <source>
        <dbReference type="EMBL" id="KAK3087946.1"/>
    </source>
</evidence>
<keyword evidence="5 12" id="KW-0235">DNA replication</keyword>
<feature type="region of interest" description="Disordered" evidence="13">
    <location>
        <begin position="21"/>
        <end position="169"/>
    </location>
</feature>
<dbReference type="Pfam" id="PF00004">
    <property type="entry name" value="AAA"/>
    <property type="match status" value="1"/>
</dbReference>
<organism evidence="15 16">
    <name type="scientific">Pinctada imbricata</name>
    <name type="common">Atlantic pearl-oyster</name>
    <name type="synonym">Pinctada martensii</name>
    <dbReference type="NCBI Taxonomy" id="66713"/>
    <lineage>
        <taxon>Eukaryota</taxon>
        <taxon>Metazoa</taxon>
        <taxon>Spiralia</taxon>
        <taxon>Lophotrochozoa</taxon>
        <taxon>Mollusca</taxon>
        <taxon>Bivalvia</taxon>
        <taxon>Autobranchia</taxon>
        <taxon>Pteriomorphia</taxon>
        <taxon>Pterioida</taxon>
        <taxon>Pterioidea</taxon>
        <taxon>Pteriidae</taxon>
        <taxon>Pinctada</taxon>
    </lineage>
</organism>
<dbReference type="Pfam" id="PF25361">
    <property type="entry name" value="AAA_lid_RFC1"/>
    <property type="match status" value="1"/>
</dbReference>
<feature type="compositionally biased region" description="Basic residues" evidence="13">
    <location>
        <begin position="85"/>
        <end position="96"/>
    </location>
</feature>
<dbReference type="Pfam" id="PF08519">
    <property type="entry name" value="RFC1"/>
    <property type="match status" value="1"/>
</dbReference>
<sequence>MKKTRVNVSDFFGGASVKRDERKTVAAKRKLQKVSLTPEKESKKEEKSSLASKLSSKAKAAETPERQSDKKEVTLVADTPIQTKKSPKKPSPKKGSRVVFTPKKSPGESEKASTPKSDKPVTPASVQKKTSPSKTSPETPASLKKGNPSFRSYLAREGPRSLGAKEVPEGGDNCLEGLTFVITGIQESFERDELKSIIEKYGGKVTGSLSKKTSYLLTGRDSGESKIKNAEGFGTKLLDEDGFLNLLRTLPGKKSNYEVQAKQKMKKEKSIQKKTDHIPKDEVKPNRFSQYERKPSPTKTTSQPSSQPSPSISNSQSSTKSLSPKKETDQSDVSLLWVDKYKPTSVKQIIGRFFNKNDDGSGHRAALLSGPPGIGKTTTATLVCKEAGFSYVELNASDTRSKKSLKEVVSQSLSNTTMVDYIDGSAMQTNGKKHCLLMDEVDGMAGNEDRGGINELVQLVKATHIPIICMCNDRNHQKMRTLSNYCFDLRFQKPRMEQIKGAMMSIAYKEGLKIPPPALNEIILGANQDIRQVIHNLSMWTAADKAITYEQAKKDSNSAKKDFKLGPFDVCRKVFVGGEETAGMTIHDKSDLFFHDYSFGPLFVQENYINVIPFAAKGNTTRHLSQLARAADSICNGDIVSSLIRGSQRWSLLPTAAIYSSVLPGEYMRGSFPQMVAFPSWLGKNSSQGKTDRILQELRTHMRLQTSADKRSLNMDYLPYMRNSLTEPLVRREGEGVPEVIQLMDEYDIIKEDYDNILEVTKWPNSKDPMAALSSKTKAAFTRTYNKEVHMTPYATGTISKKKKGGAGGGEDLEALGEGEDGGATQESDEEEEEGLENDTMILKQTKKKADSKASTTKKGKGAETTKGKGKGKGKGKS</sequence>
<dbReference type="PANTHER" id="PTHR23389:SF6">
    <property type="entry name" value="REPLICATION FACTOR C SUBUNIT 1"/>
    <property type="match status" value="1"/>
</dbReference>
<dbReference type="InterPro" id="IPR013725">
    <property type="entry name" value="DNA_replication_fac_RFC1_C"/>
</dbReference>
<dbReference type="Gene3D" id="3.40.50.10190">
    <property type="entry name" value="BRCT domain"/>
    <property type="match status" value="1"/>
</dbReference>
<comment type="similarity">
    <text evidence="2 12">Belongs to the activator 1 large subunit family.</text>
</comment>
<dbReference type="PIRSF" id="PIRSF036578">
    <property type="entry name" value="RFC1"/>
    <property type="match status" value="1"/>
</dbReference>
<keyword evidence="6 12" id="KW-0547">Nucleotide-binding</keyword>
<comment type="caution">
    <text evidence="15">The sequence shown here is derived from an EMBL/GenBank/DDBJ whole genome shotgun (WGS) entry which is preliminary data.</text>
</comment>
<dbReference type="CDD" id="cd18140">
    <property type="entry name" value="HLD_clamp_RFC"/>
    <property type="match status" value="1"/>
</dbReference>
<feature type="compositionally biased region" description="Basic and acidic residues" evidence="13">
    <location>
        <begin position="268"/>
        <end position="295"/>
    </location>
</feature>
<dbReference type="InterPro" id="IPR027417">
    <property type="entry name" value="P-loop_NTPase"/>
</dbReference>
<keyword evidence="16" id="KW-1185">Reference proteome</keyword>
<dbReference type="SMART" id="SM00292">
    <property type="entry name" value="BRCT"/>
    <property type="match status" value="1"/>
</dbReference>
<dbReference type="CDD" id="cd17752">
    <property type="entry name" value="BRCT_RFC1"/>
    <property type="match status" value="1"/>
</dbReference>
<accession>A0AA88XM89</accession>
<comment type="function">
    <text evidence="10">Subunit of the replication factor C (RFC) complex which acts during elongation of primed DNA templates by DNA polymerases delta and epsilon, and is necessary for ATP-dependent loading of proliferating cell nuclear antigen (PCNA) onto primed DNA. This subunit binds to the primer-template junction. Binds the PO-B transcription element as well as other GA rich DNA sequences. Can bind single- or double-stranded DNA.</text>
</comment>
<evidence type="ECO:0000256" key="11">
    <source>
        <dbReference type="ARBA" id="ARBA00064311"/>
    </source>
</evidence>
<dbReference type="EMBL" id="VSWD01000011">
    <property type="protein sequence ID" value="KAK3087946.1"/>
    <property type="molecule type" value="Genomic_DNA"/>
</dbReference>
<proteinExistence type="inferred from homology"/>
<evidence type="ECO:0000256" key="10">
    <source>
        <dbReference type="ARBA" id="ARBA00054501"/>
    </source>
</evidence>
<dbReference type="GO" id="GO:0005524">
    <property type="term" value="F:ATP binding"/>
    <property type="evidence" value="ECO:0007669"/>
    <property type="project" value="UniProtKB-UniRule"/>
</dbReference>
<dbReference type="InterPro" id="IPR008921">
    <property type="entry name" value="DNA_pol3_clamp-load_cplx_C"/>
</dbReference>
<dbReference type="Gene3D" id="3.40.50.300">
    <property type="entry name" value="P-loop containing nucleotide triphosphate hydrolases"/>
    <property type="match status" value="1"/>
</dbReference>